<dbReference type="SUPFAM" id="SSF47413">
    <property type="entry name" value="lambda repressor-like DNA-binding domains"/>
    <property type="match status" value="1"/>
</dbReference>
<evidence type="ECO:0000313" key="3">
    <source>
        <dbReference type="Proteomes" id="UP000317023"/>
    </source>
</evidence>
<dbReference type="PROSITE" id="PS50943">
    <property type="entry name" value="HTH_CROC1"/>
    <property type="match status" value="1"/>
</dbReference>
<organism evidence="2 3">
    <name type="scientific">Agrobacterium tumefaciens</name>
    <dbReference type="NCBI Taxonomy" id="358"/>
    <lineage>
        <taxon>Bacteria</taxon>
        <taxon>Pseudomonadati</taxon>
        <taxon>Pseudomonadota</taxon>
        <taxon>Alphaproteobacteria</taxon>
        <taxon>Hyphomicrobiales</taxon>
        <taxon>Rhizobiaceae</taxon>
        <taxon>Rhizobium/Agrobacterium group</taxon>
        <taxon>Agrobacterium</taxon>
        <taxon>Agrobacterium tumefaciens complex</taxon>
    </lineage>
</organism>
<evidence type="ECO:0000259" key="1">
    <source>
        <dbReference type="PROSITE" id="PS50943"/>
    </source>
</evidence>
<accession>A0A546Y7W0</accession>
<dbReference type="CDD" id="cd00093">
    <property type="entry name" value="HTH_XRE"/>
    <property type="match status" value="1"/>
</dbReference>
<dbReference type="InterPro" id="IPR010982">
    <property type="entry name" value="Lambda_DNA-bd_dom_sf"/>
</dbReference>
<dbReference type="EMBL" id="SGOE01000001">
    <property type="protein sequence ID" value="TRB09045.1"/>
    <property type="molecule type" value="Genomic_DNA"/>
</dbReference>
<dbReference type="Proteomes" id="UP000317023">
    <property type="component" value="Unassembled WGS sequence"/>
</dbReference>
<dbReference type="InterPro" id="IPR001387">
    <property type="entry name" value="Cro/C1-type_HTH"/>
</dbReference>
<name>A0A546Y7W0_AGRTU</name>
<evidence type="ECO:0000313" key="2">
    <source>
        <dbReference type="EMBL" id="TRB09045.1"/>
    </source>
</evidence>
<feature type="domain" description="HTH cro/C1-type" evidence="1">
    <location>
        <begin position="38"/>
        <end position="63"/>
    </location>
</feature>
<dbReference type="GO" id="GO:0003677">
    <property type="term" value="F:DNA binding"/>
    <property type="evidence" value="ECO:0007669"/>
    <property type="project" value="InterPro"/>
</dbReference>
<dbReference type="RefSeq" id="WP_142855456.1">
    <property type="nucleotide sequence ID" value="NZ_SGOE01000001.1"/>
</dbReference>
<gene>
    <name evidence="2" type="ORF">EXN61_03905</name>
</gene>
<dbReference type="Gene3D" id="1.10.260.40">
    <property type="entry name" value="lambda repressor-like DNA-binding domains"/>
    <property type="match status" value="1"/>
</dbReference>
<reference evidence="2 3" key="1">
    <citation type="journal article" date="2019" name="Appl. Microbiol. Biotechnol.">
        <title>Differential efficiency of wild type rhizogenic strains for rol gene transformation of plants.</title>
        <authorList>
            <person name="Desmet S."/>
            <person name="De Keyser E."/>
            <person name="Van Vaerenbergh J."/>
            <person name="Baeyen S."/>
            <person name="Van Huylenbroeck J."/>
            <person name="Geelen D."/>
            <person name="Dhooghe E."/>
        </authorList>
    </citation>
    <scope>NUCLEOTIDE SEQUENCE [LARGE SCALE GENOMIC DNA]</scope>
    <source>
        <strain evidence="2 3">MAFF210266</strain>
    </source>
</reference>
<sequence length="100" mass="11074">MSNAKPPVGGTLEDFLDGLGEKEEVYGEAIKRVLAWQIEEARKKQSLTKSEMAARMGTSRTQVERILDPHNVAVSLDTLERAARSVGKKLRIELVDAKPL</sequence>
<protein>
    <submittedName>
        <fullName evidence="2">Fis family transcriptional regulator</fullName>
    </submittedName>
</protein>
<comment type="caution">
    <text evidence="2">The sequence shown here is derived from an EMBL/GenBank/DDBJ whole genome shotgun (WGS) entry which is preliminary data.</text>
</comment>
<proteinExistence type="predicted"/>
<dbReference type="AlphaFoldDB" id="A0A546Y7W0"/>